<keyword evidence="9" id="KW-0418">Kinase</keyword>
<evidence type="ECO:0000256" key="1">
    <source>
        <dbReference type="ARBA" id="ARBA00022574"/>
    </source>
</evidence>
<dbReference type="Gene3D" id="1.10.510.10">
    <property type="entry name" value="Transferase(Phosphotransferase) domain 1"/>
    <property type="match status" value="1"/>
</dbReference>
<feature type="repeat" description="WD" evidence="5">
    <location>
        <begin position="581"/>
        <end position="622"/>
    </location>
</feature>
<sequence>MEQLRPGDPRAIGPYRLEGVLGAGGMGEVFLGRSPGGRRVAIKVVRADFAADGEFRRRFAQEVRAARRVGGFWTASVVDADPDAMRPWVASAYLDAPDLATVIQRSGPLDEQQVGELGAGLAEALVSIHQAGLVHRDLKPSNILITDDGPRIIDFGIVKALEGTTLTADGTVIGTPGFMSPEQVTGGTVAEASDVFSLGAVLTYAATGHGPFGEGTAHVLLYRVVHDEPDLSEVPAGLRTALTACLSKRPQHRPTTDELLGLLTDAQSAQLGDLAHPHPTAPVTEPATPVSAAISGSASNFGRVRGRRPGRRAVLAAGVSALAAAAVPVVMELASSSSEDSPRGDAGGIPSSAKGGDKTTPPVNLAVNNGVVQSLAFSPDGSMLAVSGGYTITLWDPATQRVLFPLTGHLTNAGLVRFSPDGKTLVCVAAGEVVLWDPAARTYTATLADTGSVHAVAFHPGSAGLVCGGEDGSVTRWTISTHRRLDALPTAFAAGGRPPAANAVGFNASGAVVAAGYADNAVRVWPLRDPGPPETYASHTDQVTCLAFDPQSPVSLASGSRDHTIKLWAITGDGGAPEATFTGHTDTVQSVAYSPLGDTLASASDDGTVRLWDVEDYKPIAVLTGHKGSVHAVAFSPDGKTLASAGYDAVKLWTIK</sequence>
<dbReference type="PANTHER" id="PTHR44019:SF8">
    <property type="entry name" value="POC1 CENTRIOLAR PROTEIN HOMOLOG"/>
    <property type="match status" value="1"/>
</dbReference>
<evidence type="ECO:0000256" key="3">
    <source>
        <dbReference type="ARBA" id="ARBA00022741"/>
    </source>
</evidence>
<dbReference type="InterPro" id="IPR001680">
    <property type="entry name" value="WD40_rpt"/>
</dbReference>
<dbReference type="Gene3D" id="2.130.10.10">
    <property type="entry name" value="YVTN repeat-like/Quinoprotein amine dehydrogenase"/>
    <property type="match status" value="2"/>
</dbReference>
<evidence type="ECO:0000259" key="8">
    <source>
        <dbReference type="PROSITE" id="PS50011"/>
    </source>
</evidence>
<dbReference type="InterPro" id="IPR019775">
    <property type="entry name" value="WD40_repeat_CS"/>
</dbReference>
<evidence type="ECO:0000313" key="10">
    <source>
        <dbReference type="Proteomes" id="UP001571476"/>
    </source>
</evidence>
<dbReference type="InterPro" id="IPR011009">
    <property type="entry name" value="Kinase-like_dom_sf"/>
</dbReference>
<dbReference type="InterPro" id="IPR050505">
    <property type="entry name" value="WDR55/POC1"/>
</dbReference>
<dbReference type="Proteomes" id="UP001571476">
    <property type="component" value="Unassembled WGS sequence"/>
</dbReference>
<protein>
    <submittedName>
        <fullName evidence="9">WD40 repeat domain-containing serine/threonine protein kinase</fullName>
    </submittedName>
</protein>
<keyword evidence="9" id="KW-0723">Serine/threonine-protein kinase</keyword>
<dbReference type="InterPro" id="IPR017441">
    <property type="entry name" value="Protein_kinase_ATP_BS"/>
</dbReference>
<evidence type="ECO:0000256" key="5">
    <source>
        <dbReference type="PROSITE-ProRule" id="PRU00221"/>
    </source>
</evidence>
<evidence type="ECO:0000256" key="6">
    <source>
        <dbReference type="PROSITE-ProRule" id="PRU10141"/>
    </source>
</evidence>
<dbReference type="CDD" id="cd00200">
    <property type="entry name" value="WD40"/>
    <property type="match status" value="1"/>
</dbReference>
<dbReference type="PANTHER" id="PTHR44019">
    <property type="entry name" value="WD REPEAT-CONTAINING PROTEIN 55"/>
    <property type="match status" value="1"/>
</dbReference>
<dbReference type="Gene3D" id="3.30.200.20">
    <property type="entry name" value="Phosphorylase Kinase, domain 1"/>
    <property type="match status" value="1"/>
</dbReference>
<dbReference type="InterPro" id="IPR020472">
    <property type="entry name" value="WD40_PAC1"/>
</dbReference>
<dbReference type="PRINTS" id="PR00320">
    <property type="entry name" value="GPROTEINBRPT"/>
</dbReference>
<dbReference type="PROSITE" id="PS50011">
    <property type="entry name" value="PROTEIN_KINASE_DOM"/>
    <property type="match status" value="1"/>
</dbReference>
<dbReference type="PROSITE" id="PS50082">
    <property type="entry name" value="WD_REPEATS_2"/>
    <property type="match status" value="5"/>
</dbReference>
<dbReference type="Pfam" id="PF00069">
    <property type="entry name" value="Pkinase"/>
    <property type="match status" value="1"/>
</dbReference>
<organism evidence="9 10">
    <name type="scientific">Streptomyces aureus</name>
    <dbReference type="NCBI Taxonomy" id="193461"/>
    <lineage>
        <taxon>Bacteria</taxon>
        <taxon>Bacillati</taxon>
        <taxon>Actinomycetota</taxon>
        <taxon>Actinomycetes</taxon>
        <taxon>Kitasatosporales</taxon>
        <taxon>Streptomycetaceae</taxon>
        <taxon>Streptomyces</taxon>
    </lineage>
</organism>
<comment type="caution">
    <text evidence="9">The sequence shown here is derived from an EMBL/GenBank/DDBJ whole genome shotgun (WGS) entry which is preliminary data.</text>
</comment>
<feature type="repeat" description="WD" evidence="5">
    <location>
        <begin position="446"/>
        <end position="487"/>
    </location>
</feature>
<evidence type="ECO:0000256" key="2">
    <source>
        <dbReference type="ARBA" id="ARBA00022737"/>
    </source>
</evidence>
<dbReference type="EMBL" id="JBGOSP010000017">
    <property type="protein sequence ID" value="MFA3840530.1"/>
    <property type="molecule type" value="Genomic_DNA"/>
</dbReference>
<keyword evidence="10" id="KW-1185">Reference proteome</keyword>
<feature type="repeat" description="WD" evidence="5">
    <location>
        <begin position="536"/>
        <end position="568"/>
    </location>
</feature>
<keyword evidence="9" id="KW-0808">Transferase</keyword>
<proteinExistence type="predicted"/>
<dbReference type="SUPFAM" id="SSF50978">
    <property type="entry name" value="WD40 repeat-like"/>
    <property type="match status" value="1"/>
</dbReference>
<feature type="domain" description="Protein kinase" evidence="8">
    <location>
        <begin position="15"/>
        <end position="281"/>
    </location>
</feature>
<dbReference type="InterPro" id="IPR036322">
    <property type="entry name" value="WD40_repeat_dom_sf"/>
</dbReference>
<keyword evidence="4 6" id="KW-0067">ATP-binding</keyword>
<name>A0ABV4SR18_9ACTN</name>
<dbReference type="Pfam" id="PF00400">
    <property type="entry name" value="WD40"/>
    <property type="match status" value="5"/>
</dbReference>
<keyword evidence="1 5" id="KW-0853">WD repeat</keyword>
<keyword evidence="2" id="KW-0677">Repeat</keyword>
<keyword evidence="3 6" id="KW-0547">Nucleotide-binding</keyword>
<evidence type="ECO:0000313" key="9">
    <source>
        <dbReference type="EMBL" id="MFA3840530.1"/>
    </source>
</evidence>
<dbReference type="GO" id="GO:0004674">
    <property type="term" value="F:protein serine/threonine kinase activity"/>
    <property type="evidence" value="ECO:0007669"/>
    <property type="project" value="UniProtKB-KW"/>
</dbReference>
<dbReference type="CDD" id="cd14014">
    <property type="entry name" value="STKc_PknB_like"/>
    <property type="match status" value="1"/>
</dbReference>
<dbReference type="PROSITE" id="PS00108">
    <property type="entry name" value="PROTEIN_KINASE_ST"/>
    <property type="match status" value="1"/>
</dbReference>
<evidence type="ECO:0000256" key="4">
    <source>
        <dbReference type="ARBA" id="ARBA00022840"/>
    </source>
</evidence>
<feature type="repeat" description="WD" evidence="5">
    <location>
        <begin position="494"/>
        <end position="535"/>
    </location>
</feature>
<accession>A0ABV4SR18</accession>
<dbReference type="PROSITE" id="PS50294">
    <property type="entry name" value="WD_REPEATS_REGION"/>
    <property type="match status" value="3"/>
</dbReference>
<dbReference type="SUPFAM" id="SSF56112">
    <property type="entry name" value="Protein kinase-like (PK-like)"/>
    <property type="match status" value="1"/>
</dbReference>
<dbReference type="RefSeq" id="WP_372565061.1">
    <property type="nucleotide sequence ID" value="NZ_JBGOSP010000017.1"/>
</dbReference>
<dbReference type="InterPro" id="IPR008271">
    <property type="entry name" value="Ser/Thr_kinase_AS"/>
</dbReference>
<dbReference type="InterPro" id="IPR000719">
    <property type="entry name" value="Prot_kinase_dom"/>
</dbReference>
<reference evidence="9 10" key="1">
    <citation type="submission" date="2024-08" db="EMBL/GenBank/DDBJ databases">
        <title>Genome sequence of Streptomyces aureus CACIA-1.46HGO.</title>
        <authorList>
            <person name="Evangelista-Martinez Z."/>
        </authorList>
    </citation>
    <scope>NUCLEOTIDE SEQUENCE [LARGE SCALE GENOMIC DNA]</scope>
    <source>
        <strain evidence="9 10">CACIA-1.46HGO</strain>
    </source>
</reference>
<dbReference type="InterPro" id="IPR015943">
    <property type="entry name" value="WD40/YVTN_repeat-like_dom_sf"/>
</dbReference>
<evidence type="ECO:0000256" key="7">
    <source>
        <dbReference type="SAM" id="MobiDB-lite"/>
    </source>
</evidence>
<dbReference type="SMART" id="SM00320">
    <property type="entry name" value="WD40"/>
    <property type="match status" value="7"/>
</dbReference>
<gene>
    <name evidence="9" type="ORF">ACEG43_30805</name>
</gene>
<dbReference type="SMART" id="SM00220">
    <property type="entry name" value="S_TKc"/>
    <property type="match status" value="1"/>
</dbReference>
<feature type="binding site" evidence="6">
    <location>
        <position position="43"/>
    </location>
    <ligand>
        <name>ATP</name>
        <dbReference type="ChEBI" id="CHEBI:30616"/>
    </ligand>
</feature>
<dbReference type="PROSITE" id="PS00678">
    <property type="entry name" value="WD_REPEATS_1"/>
    <property type="match status" value="1"/>
</dbReference>
<dbReference type="PROSITE" id="PS00107">
    <property type="entry name" value="PROTEIN_KINASE_ATP"/>
    <property type="match status" value="1"/>
</dbReference>
<feature type="repeat" description="WD" evidence="5">
    <location>
        <begin position="623"/>
        <end position="656"/>
    </location>
</feature>
<feature type="region of interest" description="Disordered" evidence="7">
    <location>
        <begin position="335"/>
        <end position="364"/>
    </location>
</feature>